<evidence type="ECO:0000313" key="2">
    <source>
        <dbReference type="Proteomes" id="UP000033980"/>
    </source>
</evidence>
<dbReference type="AlphaFoldDB" id="A0A0G1D4C3"/>
<dbReference type="EMBL" id="LCFK01000043">
    <property type="protein sequence ID" value="KKS92547.1"/>
    <property type="molecule type" value="Genomic_DNA"/>
</dbReference>
<organism evidence="1 2">
    <name type="scientific">Candidatus Collierbacteria bacterium GW2011_GWC2_43_12</name>
    <dbReference type="NCBI Taxonomy" id="1618390"/>
    <lineage>
        <taxon>Bacteria</taxon>
        <taxon>Candidatus Collieribacteriota</taxon>
    </lineage>
</organism>
<accession>A0A0G1D4C3</accession>
<comment type="caution">
    <text evidence="1">The sequence shown here is derived from an EMBL/GenBank/DDBJ whole genome shotgun (WGS) entry which is preliminary data.</text>
</comment>
<protein>
    <submittedName>
        <fullName evidence="1">Uncharacterized protein</fullName>
    </submittedName>
</protein>
<name>A0A0G1D4C3_9BACT</name>
<sequence length="67" mass="7117">MALCSGTGKEPTTSKIFLMVVRFSNTRISGLISLPFSMNQRSVLAEVGKSGSQSALANSQVPWPKAC</sequence>
<gene>
    <name evidence="1" type="ORF">UV68_C0043G0007</name>
</gene>
<evidence type="ECO:0000313" key="1">
    <source>
        <dbReference type="EMBL" id="KKS92547.1"/>
    </source>
</evidence>
<proteinExistence type="predicted"/>
<reference evidence="1 2" key="1">
    <citation type="journal article" date="2015" name="Nature">
        <title>rRNA introns, odd ribosomes, and small enigmatic genomes across a large radiation of phyla.</title>
        <authorList>
            <person name="Brown C.T."/>
            <person name="Hug L.A."/>
            <person name="Thomas B.C."/>
            <person name="Sharon I."/>
            <person name="Castelle C.J."/>
            <person name="Singh A."/>
            <person name="Wilkins M.J."/>
            <person name="Williams K.H."/>
            <person name="Banfield J.F."/>
        </authorList>
    </citation>
    <scope>NUCLEOTIDE SEQUENCE [LARGE SCALE GENOMIC DNA]</scope>
</reference>
<dbReference type="Proteomes" id="UP000033980">
    <property type="component" value="Unassembled WGS sequence"/>
</dbReference>